<keyword evidence="4" id="KW-1185">Reference proteome</keyword>
<comment type="caution">
    <text evidence="3">The sequence shown here is derived from an EMBL/GenBank/DDBJ whole genome shotgun (WGS) entry which is preliminary data.</text>
</comment>
<dbReference type="PANTHER" id="PTHR48229">
    <property type="entry name" value="CAIB/BAIF FAMILY ENZYME (AFU_ORTHOLOGUE AFUA_1G05360)-RELATED"/>
    <property type="match status" value="1"/>
</dbReference>
<dbReference type="InterPro" id="IPR023606">
    <property type="entry name" value="CoA-Trfase_III_dom_1_sf"/>
</dbReference>
<feature type="region of interest" description="Disordered" evidence="2">
    <location>
        <begin position="242"/>
        <end position="264"/>
    </location>
</feature>
<evidence type="ECO:0000313" key="3">
    <source>
        <dbReference type="EMBL" id="OJD33683.1"/>
    </source>
</evidence>
<dbReference type="PANTHER" id="PTHR48229:SF2">
    <property type="entry name" value="CAIB_BAIF FAMILY PROTEIN"/>
    <property type="match status" value="1"/>
</dbReference>
<dbReference type="Proteomes" id="UP000183809">
    <property type="component" value="Unassembled WGS sequence"/>
</dbReference>
<evidence type="ECO:0008006" key="5">
    <source>
        <dbReference type="Google" id="ProtNLM"/>
    </source>
</evidence>
<dbReference type="STRING" id="236234.A0A1J9RM79"/>
<dbReference type="InterPro" id="IPR052985">
    <property type="entry name" value="CoA-trans_III_biosynth/detox"/>
</dbReference>
<proteinExistence type="inferred from homology"/>
<dbReference type="EMBL" id="MNUE01000028">
    <property type="protein sequence ID" value="OJD33683.1"/>
    <property type="molecule type" value="Genomic_DNA"/>
</dbReference>
<evidence type="ECO:0000256" key="1">
    <source>
        <dbReference type="ARBA" id="ARBA00008383"/>
    </source>
</evidence>
<evidence type="ECO:0000256" key="2">
    <source>
        <dbReference type="SAM" id="MobiDB-lite"/>
    </source>
</evidence>
<dbReference type="RefSeq" id="XP_020129943.1">
    <property type="nucleotide sequence ID" value="XM_020273660.1"/>
</dbReference>
<dbReference type="GeneID" id="31013921"/>
<dbReference type="Pfam" id="PF02515">
    <property type="entry name" value="CoA_transf_3"/>
    <property type="match status" value="1"/>
</dbReference>
<protein>
    <recommendedName>
        <fullName evidence="5">Caib baif family enzyme</fullName>
    </recommendedName>
</protein>
<dbReference type="Gene3D" id="3.40.50.10540">
    <property type="entry name" value="Crotonobetainyl-coa:carnitine coa-transferase, domain 1"/>
    <property type="match status" value="1"/>
</dbReference>
<comment type="similarity">
    <text evidence="1">Belongs to the CoA-transferase III family.</text>
</comment>
<name>A0A1J9RM79_9PEZI</name>
<dbReference type="SUPFAM" id="SSF89796">
    <property type="entry name" value="CoA-transferase family III (CaiB/BaiF)"/>
    <property type="match status" value="2"/>
</dbReference>
<dbReference type="InterPro" id="IPR003673">
    <property type="entry name" value="CoA-Trfase_fam_III"/>
</dbReference>
<accession>A0A1J9RM79</accession>
<dbReference type="GO" id="GO:0003824">
    <property type="term" value="F:catalytic activity"/>
    <property type="evidence" value="ECO:0007669"/>
    <property type="project" value="InterPro"/>
</dbReference>
<gene>
    <name evidence="3" type="ORF">BKCO1_2800014</name>
</gene>
<dbReference type="AlphaFoldDB" id="A0A1J9RM79"/>
<sequence>MGSEPQLEYSVPRESEAVWRRGILANDLVRRHLPQDLDQLGGLVRFEGDAEPSIPVNWRWAESISALKALEATMVNRLLVRKYGVEPVEVTINTDHASLFVMSPALARIVDSGGDGDGDGYGLDPDTLQRGPAPAAEEVYRLLATSIYKTGDGRCYHTHGDLDATATLAALGLPASGTAADTVESAAQRIQAKVAQWTAAELDEAMNEQHGQAGTVAWSADEYLASAHGQANSGAGLYELQREGGQREGGQRAGWWAESGGVESSARRPLGGLKVLDLSRVIAGPTITRSLAELGASVMRVTSPHLPDHISVHRDLNWGKWNASLHLRDSADRDALRRLIQDADVVVDGYRPGALARLGFGRDDIFALVRDRERGIVHLRENCYGWHGPWAHRSGWQGISDACCGVSLEFGRAMGLPDEAVTPPFPNSDHCTGVIGCVAVLHALMERGEHGGSYGVDVALNYYSHWLVRSCGAYPADVWNRLWSRYGKPAFRHYHNTRHTVPAVLHLLRRYRQDVLFRPAFFARYYSRAIDATVERVRPVARFKDDAVELAYNVGTRGNGTDLPEWPLDLAVEVVQRGEGGPA</sequence>
<reference evidence="3 4" key="1">
    <citation type="submission" date="2016-10" db="EMBL/GenBank/DDBJ databases">
        <title>Proteomics and genomics reveal pathogen-plant mechanisms compatible with a hemibiotrophic lifestyle of Diplodia corticola.</title>
        <authorList>
            <person name="Fernandes I."/>
            <person name="De Jonge R."/>
            <person name="Van De Peer Y."/>
            <person name="Devreese B."/>
            <person name="Alves A."/>
            <person name="Esteves A.C."/>
        </authorList>
    </citation>
    <scope>NUCLEOTIDE SEQUENCE [LARGE SCALE GENOMIC DNA]</scope>
    <source>
        <strain evidence="3 4">CBS 112549</strain>
    </source>
</reference>
<evidence type="ECO:0000313" key="4">
    <source>
        <dbReference type="Proteomes" id="UP000183809"/>
    </source>
</evidence>
<organism evidence="3 4">
    <name type="scientific">Diplodia corticola</name>
    <dbReference type="NCBI Taxonomy" id="236234"/>
    <lineage>
        <taxon>Eukaryota</taxon>
        <taxon>Fungi</taxon>
        <taxon>Dikarya</taxon>
        <taxon>Ascomycota</taxon>
        <taxon>Pezizomycotina</taxon>
        <taxon>Dothideomycetes</taxon>
        <taxon>Dothideomycetes incertae sedis</taxon>
        <taxon>Botryosphaeriales</taxon>
        <taxon>Botryosphaeriaceae</taxon>
        <taxon>Diplodia</taxon>
    </lineage>
</organism>
<dbReference type="OrthoDB" id="2308815at2759"/>